<reference evidence="2" key="1">
    <citation type="thesis" date="2021" institute="BYU ScholarsArchive" country="Provo, UT, USA">
        <title>Applications of and Algorithms for Genome Assembly and Genomic Analyses with an Emphasis on Marine Teleosts.</title>
        <authorList>
            <person name="Pickett B.D."/>
        </authorList>
    </citation>
    <scope>NUCLEOTIDE SEQUENCE</scope>
    <source>
        <strain evidence="2">HI-2016</strain>
    </source>
</reference>
<gene>
    <name evidence="2" type="ORF">JZ751_010812</name>
</gene>
<accession>A0A8T2N140</accession>
<comment type="caution">
    <text evidence="2">The sequence shown here is derived from an EMBL/GenBank/DDBJ whole genome shotgun (WGS) entry which is preliminary data.</text>
</comment>
<organism evidence="2 3">
    <name type="scientific">Albula glossodonta</name>
    <name type="common">roundjaw bonefish</name>
    <dbReference type="NCBI Taxonomy" id="121402"/>
    <lineage>
        <taxon>Eukaryota</taxon>
        <taxon>Metazoa</taxon>
        <taxon>Chordata</taxon>
        <taxon>Craniata</taxon>
        <taxon>Vertebrata</taxon>
        <taxon>Euteleostomi</taxon>
        <taxon>Actinopterygii</taxon>
        <taxon>Neopterygii</taxon>
        <taxon>Teleostei</taxon>
        <taxon>Albuliformes</taxon>
        <taxon>Albulidae</taxon>
        <taxon>Albula</taxon>
    </lineage>
</organism>
<keyword evidence="1" id="KW-1133">Transmembrane helix</keyword>
<sequence>MVDEWRLNGAINQECLLPLFDAYWGLGVALLVAVLNLRSYHVYTMSYGSGIMAFAARGAVRKCNSLW</sequence>
<dbReference type="EMBL" id="JAFBMS010000189">
    <property type="protein sequence ID" value="KAG9333596.1"/>
    <property type="molecule type" value="Genomic_DNA"/>
</dbReference>
<name>A0A8T2N140_9TELE</name>
<keyword evidence="1" id="KW-0812">Transmembrane</keyword>
<evidence type="ECO:0000313" key="3">
    <source>
        <dbReference type="Proteomes" id="UP000824540"/>
    </source>
</evidence>
<evidence type="ECO:0000313" key="2">
    <source>
        <dbReference type="EMBL" id="KAG9333596.1"/>
    </source>
</evidence>
<proteinExistence type="predicted"/>
<keyword evidence="3" id="KW-1185">Reference proteome</keyword>
<protein>
    <submittedName>
        <fullName evidence="2">Uncharacterized protein</fullName>
    </submittedName>
</protein>
<feature type="transmembrane region" description="Helical" evidence="1">
    <location>
        <begin position="20"/>
        <end position="37"/>
    </location>
</feature>
<dbReference type="Proteomes" id="UP000824540">
    <property type="component" value="Unassembled WGS sequence"/>
</dbReference>
<dbReference type="AlphaFoldDB" id="A0A8T2N140"/>
<evidence type="ECO:0000256" key="1">
    <source>
        <dbReference type="SAM" id="Phobius"/>
    </source>
</evidence>
<keyword evidence="1" id="KW-0472">Membrane</keyword>
<dbReference type="OrthoDB" id="8876280at2759"/>